<organism evidence="11 12">
    <name type="scientific">Volvox africanus</name>
    <dbReference type="NCBI Taxonomy" id="51714"/>
    <lineage>
        <taxon>Eukaryota</taxon>
        <taxon>Viridiplantae</taxon>
        <taxon>Chlorophyta</taxon>
        <taxon>core chlorophytes</taxon>
        <taxon>Chlorophyceae</taxon>
        <taxon>CS clade</taxon>
        <taxon>Chlamydomonadales</taxon>
        <taxon>Volvocaceae</taxon>
        <taxon>Volvox</taxon>
    </lineage>
</organism>
<protein>
    <recommendedName>
        <fullName evidence="13">Guanylate cyclase domain-containing protein</fullName>
    </recommendedName>
</protein>
<feature type="compositionally biased region" description="Low complexity" evidence="8">
    <location>
        <begin position="686"/>
        <end position="699"/>
    </location>
</feature>
<dbReference type="PANTHER" id="PTHR11920:SF335">
    <property type="entry name" value="GUANYLATE CYCLASE"/>
    <property type="match status" value="1"/>
</dbReference>
<evidence type="ECO:0000256" key="3">
    <source>
        <dbReference type="ARBA" id="ARBA00022741"/>
    </source>
</evidence>
<evidence type="ECO:0000256" key="6">
    <source>
        <dbReference type="ARBA" id="ARBA00023239"/>
    </source>
</evidence>
<name>A0ABQ5SE76_9CHLO</name>
<dbReference type="PROSITE" id="PS50125">
    <property type="entry name" value="GUANYLATE_CYCLASE_2"/>
    <property type="match status" value="1"/>
</dbReference>
<evidence type="ECO:0000256" key="2">
    <source>
        <dbReference type="ARBA" id="ARBA00022692"/>
    </source>
</evidence>
<feature type="region of interest" description="Disordered" evidence="8">
    <location>
        <begin position="681"/>
        <end position="728"/>
    </location>
</feature>
<evidence type="ECO:0000256" key="4">
    <source>
        <dbReference type="ARBA" id="ARBA00022989"/>
    </source>
</evidence>
<dbReference type="SMART" id="SM00044">
    <property type="entry name" value="CYCc"/>
    <property type="match status" value="1"/>
</dbReference>
<evidence type="ECO:0000313" key="11">
    <source>
        <dbReference type="EMBL" id="GLI68220.1"/>
    </source>
</evidence>
<dbReference type="EMBL" id="BSDZ01000079">
    <property type="protein sequence ID" value="GLI68220.1"/>
    <property type="molecule type" value="Genomic_DNA"/>
</dbReference>
<keyword evidence="2" id="KW-0812">Transmembrane</keyword>
<feature type="compositionally biased region" description="Basic and acidic residues" evidence="8">
    <location>
        <begin position="701"/>
        <end position="725"/>
    </location>
</feature>
<reference evidence="11 12" key="1">
    <citation type="journal article" date="2023" name="IScience">
        <title>Expanded male sex-determining region conserved during the evolution of homothallism in the green alga Volvox.</title>
        <authorList>
            <person name="Yamamoto K."/>
            <person name="Matsuzaki R."/>
            <person name="Mahakham W."/>
            <person name="Heman W."/>
            <person name="Sekimoto H."/>
            <person name="Kawachi M."/>
            <person name="Minakuchi Y."/>
            <person name="Toyoda A."/>
            <person name="Nozaki H."/>
        </authorList>
    </citation>
    <scope>NUCLEOTIDE SEQUENCE [LARGE SCALE GENOMIC DNA]</scope>
    <source>
        <strain evidence="11 12">NIES-4468</strain>
    </source>
</reference>
<dbReference type="InterPro" id="IPR029787">
    <property type="entry name" value="Nucleotide_cyclase"/>
</dbReference>
<dbReference type="PROSITE" id="PS50835">
    <property type="entry name" value="IG_LIKE"/>
    <property type="match status" value="1"/>
</dbReference>
<keyword evidence="3" id="KW-0547">Nucleotide-binding</keyword>
<comment type="similarity">
    <text evidence="7">Belongs to the adenylyl cyclase class-4/guanylyl cyclase family.</text>
</comment>
<evidence type="ECO:0000256" key="1">
    <source>
        <dbReference type="ARBA" id="ARBA00004370"/>
    </source>
</evidence>
<dbReference type="InterPro" id="IPR007110">
    <property type="entry name" value="Ig-like_dom"/>
</dbReference>
<feature type="region of interest" description="Disordered" evidence="8">
    <location>
        <begin position="488"/>
        <end position="515"/>
    </location>
</feature>
<evidence type="ECO:0000259" key="10">
    <source>
        <dbReference type="PROSITE" id="PS50835"/>
    </source>
</evidence>
<keyword evidence="4" id="KW-1133">Transmembrane helix</keyword>
<evidence type="ECO:0000256" key="8">
    <source>
        <dbReference type="SAM" id="MobiDB-lite"/>
    </source>
</evidence>
<accession>A0ABQ5SE76</accession>
<feature type="compositionally biased region" description="Low complexity" evidence="8">
    <location>
        <begin position="615"/>
        <end position="635"/>
    </location>
</feature>
<dbReference type="Proteomes" id="UP001165090">
    <property type="component" value="Unassembled WGS sequence"/>
</dbReference>
<comment type="subcellular location">
    <subcellularLocation>
        <location evidence="1">Membrane</location>
    </subcellularLocation>
</comment>
<feature type="region of interest" description="Disordered" evidence="8">
    <location>
        <begin position="236"/>
        <end position="265"/>
    </location>
</feature>
<sequence>MKDFLACLLGCSKWSLNAGDPDSEETPTDGDGNSKSGHYSAFRCLGSRPSRGGAPAPATESAAGTKEQLPAAPAPPPFPSIQEVLLPPSFDQLLLNHSSTALLDSLIVAVTPACISIINLSGKMLHQNPQSRAYYGDRVGGSSSGSRAIISPHAEGIFANEAAAAGGTSAAAAGCGCCISNCQSIEAEADVLEQLFFLDPEKKESMRLMLRTTSSGGQAGVWKAVVRVPHSLTTGKSVLTPAPRPLPTATSPTAADGTAQQPSAQPQITLVMAEDPRTAASLRCREAAPQPPVQASWVATAPRRSSYPLAGIQSAAGLTMSIKYSQGSDRRLSQTNEKGTGFSCNGSSSAKTEGGVVDSRLCGAGAAAMDSDSGVNGCVNISGHLPPPSGSVQQTSSQGRLLANVCGRGSSTAGMGPLPKRMAAPLPRHHTSTPQTQIAHHLNRMLEPTLSASFDAGPKSSGCLTVDPLATSTFSTLVAVPVVLTPPQRTSFSQRPSSSHLPSCSRTAPAQTTSTTIRAAPNRISIDDPLYPTNRAHVRRRALTTAASCVETGSVGIGSLWDLPRTTISFRIRETLCTQLHKTSKGVRVPADDEGDGWDVTAAPQQERLLQLPSEQLQQPQSQTQQLKQPPQQRQLRSHTAVCTSRAFAFALSLGTSPLGPQSASSGGGAFSHTSVPLLTQKKQDQQQQQEQDQQQQQEQEQERGDVHLAQHQEQHPAQQREKRQQQMGVWLARHEPYIRGFTTPHSAAAGASRTTVTASSERPCQKMSFAGINGAAVGDSSERVKSADVSISPTLPALPAAISATRTPATTGTLITRDTADESNGTGVDGEFMYTYNSQQDNPLLLTTQEPDPGGSGAASHQQSWSPAPIVKKCNASSTILQQLLDSEIQRPATDVGSSSLQMTQKRFLNQKEDDPPTLFRLINDAAATAAAATATAAAAAATATAAAATAAATAATTATTHADTEAEADDAKPPVSLRHQVAGVAAADSAGNCAHRWESVQNPHPSPTSPSGMYGFCCSLLEPPGDPQPTDLQSPQHPLGTAQRWKGECWHEVWVMPAKSPLTGESIIIITQIDVTAKVIAERHLAMVMETEHRLVEQLFPRHILQCITEDWTAAGTAAEMEAAAAVEGQTPLAPAGDAAVRRQSNFGPQEQQLWGSERWQPAIRNCTALATSHSEVTLLFADIKGFTPMCKEVEPRQTMTLLNELYSRYDALLDKYGVYKVETIGDCYFVAGGLMREDEDGMTAVCDRSSKGDPLHAERVLAFAKAMLMAARQVLMPTSGQPVEVRVGLHTGPVVSGVVGTRMPRFCLFGDTVNTASRMESTGVPGAIHASEATFRRLPRTEQAEWKPTGGIQVKGKGLMQTYLWMASAAEGSLLESAVSQAQT</sequence>
<dbReference type="Pfam" id="PF00211">
    <property type="entry name" value="Guanylate_cyc"/>
    <property type="match status" value="1"/>
</dbReference>
<dbReference type="CDD" id="cd07302">
    <property type="entry name" value="CHD"/>
    <property type="match status" value="1"/>
</dbReference>
<proteinExistence type="inferred from homology"/>
<feature type="region of interest" description="Disordered" evidence="8">
    <location>
        <begin position="615"/>
        <end position="640"/>
    </location>
</feature>
<evidence type="ECO:0008006" key="13">
    <source>
        <dbReference type="Google" id="ProtNLM"/>
    </source>
</evidence>
<dbReference type="PANTHER" id="PTHR11920">
    <property type="entry name" value="GUANYLYL CYCLASE"/>
    <property type="match status" value="1"/>
</dbReference>
<feature type="domain" description="Ig-like" evidence="10">
    <location>
        <begin position="266"/>
        <end position="362"/>
    </location>
</feature>
<evidence type="ECO:0000259" key="9">
    <source>
        <dbReference type="PROSITE" id="PS50125"/>
    </source>
</evidence>
<feature type="region of interest" description="Disordered" evidence="8">
    <location>
        <begin position="845"/>
        <end position="868"/>
    </location>
</feature>
<comment type="caution">
    <text evidence="11">The sequence shown here is derived from an EMBL/GenBank/DDBJ whole genome shotgun (WGS) entry which is preliminary data.</text>
</comment>
<evidence type="ECO:0000256" key="7">
    <source>
        <dbReference type="RuleBase" id="RU000405"/>
    </source>
</evidence>
<keyword evidence="12" id="KW-1185">Reference proteome</keyword>
<dbReference type="InterPro" id="IPR001054">
    <property type="entry name" value="A/G_cyclase"/>
</dbReference>
<dbReference type="InterPro" id="IPR050401">
    <property type="entry name" value="Cyclic_nucleotide_synthase"/>
</dbReference>
<dbReference type="InterPro" id="IPR018297">
    <property type="entry name" value="A/G_cyclase_CS"/>
</dbReference>
<evidence type="ECO:0000256" key="5">
    <source>
        <dbReference type="ARBA" id="ARBA00023136"/>
    </source>
</evidence>
<dbReference type="SUPFAM" id="SSF55073">
    <property type="entry name" value="Nucleotide cyclase"/>
    <property type="match status" value="1"/>
</dbReference>
<gene>
    <name evidence="11" type="ORF">VaNZ11_012566</name>
</gene>
<dbReference type="PROSITE" id="PS00452">
    <property type="entry name" value="GUANYLATE_CYCLASE_1"/>
    <property type="match status" value="1"/>
</dbReference>
<evidence type="ECO:0000313" key="12">
    <source>
        <dbReference type="Proteomes" id="UP001165090"/>
    </source>
</evidence>
<keyword evidence="6 7" id="KW-0456">Lyase</keyword>
<keyword evidence="5" id="KW-0472">Membrane</keyword>
<dbReference type="Gene3D" id="3.30.70.1230">
    <property type="entry name" value="Nucleotide cyclase"/>
    <property type="match status" value="1"/>
</dbReference>
<feature type="domain" description="Guanylate cyclase" evidence="9">
    <location>
        <begin position="1180"/>
        <end position="1323"/>
    </location>
</feature>
<feature type="region of interest" description="Disordered" evidence="8">
    <location>
        <begin position="15"/>
        <end position="76"/>
    </location>
</feature>